<dbReference type="Proteomes" id="UP000198781">
    <property type="component" value="Unassembled WGS sequence"/>
</dbReference>
<keyword evidence="3" id="KW-1185">Reference proteome</keyword>
<dbReference type="STRING" id="187868.SAMN05192589_102381"/>
<reference evidence="2 3" key="1">
    <citation type="submission" date="2016-10" db="EMBL/GenBank/DDBJ databases">
        <authorList>
            <person name="de Groot N.N."/>
        </authorList>
    </citation>
    <scope>NUCLEOTIDE SEQUENCE [LARGE SCALE GENOMIC DNA]</scope>
    <source>
        <strain evidence="2 3">DSM 16619</strain>
    </source>
</reference>
<proteinExistence type="predicted"/>
<sequence>MHILLTGSTGFFGRTVQRALERAGHTVHGGVSPRRAAGQPGQVAMDFAHDTDPAVWLPRLAGIDAVVNAVGVLRDTRARPIDALHQHTPVALFDACAQAGVRRIVQISALGIANSATRYATTKRAADTHLLGLTARGDVSGVVLRPSIVFGRGGASSALFMNLARLPVVVLPGAVLQASVQPVAVHDLAEAVVALMGPALGTTGLIECSGPEAVPMAGLIASLRQQSGHGPARVLRLPEPLSRLSARLGDQVPGVPWCSETLALLGSDNTADPAALRRLLGHEATHYRRLVESAWVQAAR</sequence>
<feature type="domain" description="NAD-dependent epimerase/dehydratase" evidence="1">
    <location>
        <begin position="3"/>
        <end position="196"/>
    </location>
</feature>
<dbReference type="InterPro" id="IPR001509">
    <property type="entry name" value="Epimerase_deHydtase"/>
</dbReference>
<gene>
    <name evidence="2" type="ORF">SAMN05192589_102381</name>
</gene>
<evidence type="ECO:0000313" key="2">
    <source>
        <dbReference type="EMBL" id="SDC53328.1"/>
    </source>
</evidence>
<dbReference type="PANTHER" id="PTHR12126:SF11">
    <property type="entry name" value="NADH DEHYDROGENASE [UBIQUINONE] 1 ALPHA SUBCOMPLEX SUBUNIT 9, MITOCHONDRIAL"/>
    <property type="match status" value="1"/>
</dbReference>
<dbReference type="GO" id="GO:0044877">
    <property type="term" value="F:protein-containing complex binding"/>
    <property type="evidence" value="ECO:0007669"/>
    <property type="project" value="TreeGrafter"/>
</dbReference>
<dbReference type="SUPFAM" id="SSF51735">
    <property type="entry name" value="NAD(P)-binding Rossmann-fold domains"/>
    <property type="match status" value="1"/>
</dbReference>
<accession>A0A1G6MCK8</accession>
<dbReference type="Gene3D" id="3.40.50.720">
    <property type="entry name" value="NAD(P)-binding Rossmann-like Domain"/>
    <property type="match status" value="1"/>
</dbReference>
<dbReference type="InterPro" id="IPR051207">
    <property type="entry name" value="ComplexI_NDUFA9_subunit"/>
</dbReference>
<organism evidence="2 3">
    <name type="scientific">Paracidovorax valerianellae</name>
    <dbReference type="NCBI Taxonomy" id="187868"/>
    <lineage>
        <taxon>Bacteria</taxon>
        <taxon>Pseudomonadati</taxon>
        <taxon>Pseudomonadota</taxon>
        <taxon>Betaproteobacteria</taxon>
        <taxon>Burkholderiales</taxon>
        <taxon>Comamonadaceae</taxon>
        <taxon>Paracidovorax</taxon>
    </lineage>
</organism>
<dbReference type="Pfam" id="PF01370">
    <property type="entry name" value="Epimerase"/>
    <property type="match status" value="1"/>
</dbReference>
<dbReference type="RefSeq" id="WP_092740745.1">
    <property type="nucleotide sequence ID" value="NZ_FMZC01000002.1"/>
</dbReference>
<protein>
    <submittedName>
        <fullName evidence="2">Nucleoside-diphosphate-sugar epimerase</fullName>
    </submittedName>
</protein>
<name>A0A1G6MCK8_9BURK</name>
<dbReference type="InterPro" id="IPR036291">
    <property type="entry name" value="NAD(P)-bd_dom_sf"/>
</dbReference>
<dbReference type="PANTHER" id="PTHR12126">
    <property type="entry name" value="NADH-UBIQUINONE OXIDOREDUCTASE 39 KDA SUBUNIT-RELATED"/>
    <property type="match status" value="1"/>
</dbReference>
<evidence type="ECO:0000313" key="3">
    <source>
        <dbReference type="Proteomes" id="UP000198781"/>
    </source>
</evidence>
<dbReference type="AlphaFoldDB" id="A0A1G6MCK8"/>
<evidence type="ECO:0000259" key="1">
    <source>
        <dbReference type="Pfam" id="PF01370"/>
    </source>
</evidence>
<dbReference type="EMBL" id="FMZC01000002">
    <property type="protein sequence ID" value="SDC53328.1"/>
    <property type="molecule type" value="Genomic_DNA"/>
</dbReference>
<dbReference type="OrthoDB" id="5292533at2"/>